<dbReference type="Proteomes" id="UP001152797">
    <property type="component" value="Unassembled WGS sequence"/>
</dbReference>
<comment type="caution">
    <text evidence="2">The sequence shown here is derived from an EMBL/GenBank/DDBJ whole genome shotgun (WGS) entry which is preliminary data.</text>
</comment>
<evidence type="ECO:0000256" key="1">
    <source>
        <dbReference type="SAM" id="MobiDB-lite"/>
    </source>
</evidence>
<sequence>MFDLFGCCPWQEEDHHGHVNGSDRGRPRAKIEDRRLQGIEVNVQDGWEFPIGTRLGFQSLIGVDGFGSGNLAAIGISVLAGYKYSSVQISMPIDYSFSIDHQEAIVKLVYSDATRDACERADYNVPMALTQNSSTASTLGLSPLASGNVLKMPEGGSNALFRVVQWPHLTFMHGGSYELCYSPDGSFFGDEWKNNIVPVTITVVGVASNCLSNGCLANERWDCYMAYAGEGIGSCRIDFRLYGGGRDGWTVQLAGTSRVSWSQAWGEDTFLDGNFIAAPRQECSNVITGSNIAPETANFEDFLWTPLTGSGLDADASLAASLPRVRSNATRSFTLTACYCPNYDGPQDTTLFACDHPSEFIQPIGIVYYWMIRICDVDTYASCGAEGNAPFMRVLPQQPFVLRVECPPGGTSCAPTLDNRVKFLPGIPPPGPDGTIFIEVPERAIWEPQSRCKIETSMTNDIGWEPPLEYDEFGILVNGLAHLIGGDRRDYKFWANPGLLGLMPMESKVEVCYCESSCDNSFNYFKVGEITSADSAGIARWTKVPNLGGLIQEIESLQYVTKPGALTLYAGIRSTLSEGMHPYDSIPWRKKTTLKLVPFDNLANYPWGAEANVPKVTLEKYLELDKYNTEDARLMLNEALGMKNEACANGTFNEDYYNGPSSAELAREYLAWVGPAANQYLPFSGIENDQSFNTWKAGIFLVCYCATLDAEDLCASPNYYISAARLMFKGPLTEALAADIQLNLPTNFVVRIDLEGWGFSETDSIRLISMTQTCRENANDPRGVDVYRLGCPGLNSSSCRRPSEKEDISVLVISADMTGLFITDISIGDTQSVLTFSGDITTELLDGDAITLDESSILLNSRNSSQWTISEQHVVSQLSGFYGYADEPDVKRMLWNHVSYVYHVDGELVSTLMTNQLSIPVGWPEGSRPSFTFIDGKGRWHRRNRLQTKEEIKVDSAATVKICWGANDGGRQQYYGEAGVLEFSAPVFMADAGVYTTTRVQGGIGMAVLSFSPSRGTTLYKAYRTPVVVRLLFKEVDFMLEPLLAGDPEVTALTALPTEDQVAMENATQTICGKLFMEMWTNDDAGFPFPRGCYYGPLYTDVESETEAARPSYREYFIIFEPQAGLKDTCRLTDVGGTTRDGPCVYQLALNVRVGEINMVNPREVVGIYTQCAGKSGYATVCGPRYSVLEYGPAYAVDSTLVPEVNLTEFERIELLPLDVARSLTPQGLRSDKALELVPNTVNEGALPGEAASGRAEFIQFGLRAWPKDPPPGLGFSHPLLNGPTLQIQVLARRAVWFLDGEADLQGEANQLGGSQLSIYFQPFTLWSLSDNNYCLAICVAPNGLSCNDGRGGEFADCAVNPFVRTPFGNVMPMQRNTLQLTYPARMDEIPVERFGEAHLLEVSELKLPQEGFFTLRMMAQYLDSQGQNPTVTSVSPPMRRIPLPGTTTGRIVMDGQTGNGPRPFIFERENVLIIRIRIGVTLRSPEIETEVQDNETEGAEAMKFLGPTLLRPMVQIFLPPDYSCSVLGNGTADPGNESDLFVRDLNGDGYVDNPMGTVLSGLWSHDGPICTYTLQTSASVFAQQIFYVRLSVNNPRQALLRTDPSNVWRIRVAGVNSTELGELVNFISLEEEPNLPGWAGNLAVLTPLEGESLQPSNLSAGATNYLNVFFQVIHAMPEFSYILLDSPDGFDFTDNCSVGALEDFYYHDWEGLPWGETVSGPRALTSSLGNDVNCTTDNWKRSVLSPPPTQDFTRAKVRVGRAMLANKYYAFRIRIRNALTWDAAHHDDWRLWVQSPEGYTVDGSKYTIQFNARRIDTLPVNYWDRSWGIYQDWLRLPLTLNFGEASLLPSSVFDMSTVLTIFPLTPSADGSLINMRVLAPVGYVWVPHEAGGWLGEVPGQSCEFCQLIVVPEVQQQNELILPNLVMRMGERYGFQVRVRIPERPPTRSTNSFYLEMGFDPGIFNLDRMQAVGLPAPPLRVISQAKIDSLCNLAGFTENVMEFHVHIASALEVNAGFFFGGSELTRGTLLRCWPETLTEAKLNSDNGYCEVGENVVTGLPELKMYVLRGTFPSGLHIFRFRRVRNPLQPTDAMGHFSFGTYTDLHQYPKHKVLDKSKEIPVPRVLQLLPLTGLVQAPDYERPSYGRNDAPLRLNLMTFYFQVGPHPEQPDSVPYLYISIRGPAGFYFEEDCMENMQVLNSSLETSQFPCSTSNPQAWCPGVITSWPQNLEPEECLGIGHSARVSVPNPLARIWPNGVMPNFLDNNMYAFKIQVRNPELQIEDGSQWALDFVDFGGRPFKSLLVRTFGAEETQLLLASPLIIQPFLQTTDQQYMTFRLDFMPYTTIPSPRMGSTTDTVKRRLQQALAPLAPDAEEGSLVLITPAGFGFRVGDFEGCLESTLERKDRLLWDDEFFPSTEATCTVTGTNFNVLTYTLINQKALLQRVTYSIFSSVKNPDVPSWPSSDEWLLESFKKFIATEQTIRLDSYLVPGIPMITPSKYFDVTNIALEYTAGVLVPEMNVSFRLRAPLRNGDQIRLVAPPGFSLGTNGECQNFDWSGTYRPLVYSPPPLCNCSNTSSTAQLCTLVLMVSESNVWRAEVVASEIPMSFKMSVINPLLLPAVVENFWRMEFWANQVLYSGSVVSSWPVYGLFQNLSIALVGTEQRAGAMSDLLFDFTPSVFGTTLDIRIHEPLGFDFQVARVNAPWVRSDLTSGNRLLLIGGRLIPGEAIQVTLSLVRLGEGGGPTRISLSAYADASMSQETARRINFLQGFRLPGAAMANNLQLWSERVVEHWMGVQLDSVSPLLPCHTNTLARFEIFVKVTRFILEGDAIIFTNSVPFGMAPWEPSTEAGYEPEMVMCLGNHGGVAENGTRLCSGDLQPVNVTSLSVIRNSVGIGIGVQLVLGSMRPEFVLSQESLLQVSGALQLEGDLGSRDLAMEANRDYRLRLWLRASPAPTLWTIRTEDVRGFLSNTNDGLLPGVLAVPEMSITVTALLTRSPPESAVWVRIHILTGQEQSQFSRLQLLMPFGFSPVGAEAQAGKRLIVELSLEQGQGILDSVTGMTFDLRIQTPAANVMDARWFVLAKQVIQDDVTGQIEEPVNGWAMVDGFGVSPCPVTLMYGSIAEATGWLAMSFYVPRSVQGRFVLITAPQDFEVKCPQAEETGLVLECQDFRPSAETPLMLQSLQRTVNVTLQGGTEEGDNMLYMFLLNVLTPAQEPLYDPWQLRVLDTAFYVVDAALNIPQPGFVPDLEMGNPSLSWLEPPQMGEVSNVQIEVSFLRRVKDVKAVLVSLPEKYRHDIQHKNQLRNVNKLFPLTIDEEWRIFDNLRHIKVLVEVTESNQAQIITSGTYQWQFPVMVPLIEPFASEWYVSLCSDPACNMVGQGGILASFPVLNNEPQLPAKTFQVVAQTGDANQLTPKLALLALALASWSA</sequence>
<name>A0A9P1DRF5_9DINO</name>
<gene>
    <name evidence="2" type="ORF">C1SCF055_LOCUS39071</name>
</gene>
<dbReference type="EMBL" id="CAMXCT020006212">
    <property type="protein sequence ID" value="CAL1167522.1"/>
    <property type="molecule type" value="Genomic_DNA"/>
</dbReference>
<evidence type="ECO:0000313" key="2">
    <source>
        <dbReference type="EMBL" id="CAI4014147.1"/>
    </source>
</evidence>
<keyword evidence="4" id="KW-1185">Reference proteome</keyword>
<feature type="region of interest" description="Disordered" evidence="1">
    <location>
        <begin position="1428"/>
        <end position="1457"/>
    </location>
</feature>
<proteinExistence type="predicted"/>
<protein>
    <submittedName>
        <fullName evidence="2">Uncharacterized protein</fullName>
    </submittedName>
</protein>
<organism evidence="2">
    <name type="scientific">Cladocopium goreaui</name>
    <dbReference type="NCBI Taxonomy" id="2562237"/>
    <lineage>
        <taxon>Eukaryota</taxon>
        <taxon>Sar</taxon>
        <taxon>Alveolata</taxon>
        <taxon>Dinophyceae</taxon>
        <taxon>Suessiales</taxon>
        <taxon>Symbiodiniaceae</taxon>
        <taxon>Cladocopium</taxon>
    </lineage>
</organism>
<accession>A0A9P1DRF5</accession>
<dbReference type="EMBL" id="CAMXCT030006212">
    <property type="protein sequence ID" value="CAL4801459.1"/>
    <property type="molecule type" value="Genomic_DNA"/>
</dbReference>
<dbReference type="EMBL" id="CAMXCT010006212">
    <property type="protein sequence ID" value="CAI4014147.1"/>
    <property type="molecule type" value="Genomic_DNA"/>
</dbReference>
<dbReference type="OrthoDB" id="416547at2759"/>
<reference evidence="2" key="1">
    <citation type="submission" date="2022-10" db="EMBL/GenBank/DDBJ databases">
        <authorList>
            <person name="Chen Y."/>
            <person name="Dougan E. K."/>
            <person name="Chan C."/>
            <person name="Rhodes N."/>
            <person name="Thang M."/>
        </authorList>
    </citation>
    <scope>NUCLEOTIDE SEQUENCE</scope>
</reference>
<evidence type="ECO:0000313" key="4">
    <source>
        <dbReference type="Proteomes" id="UP001152797"/>
    </source>
</evidence>
<evidence type="ECO:0000313" key="3">
    <source>
        <dbReference type="EMBL" id="CAL1167522.1"/>
    </source>
</evidence>
<reference evidence="3" key="2">
    <citation type="submission" date="2024-04" db="EMBL/GenBank/DDBJ databases">
        <authorList>
            <person name="Chen Y."/>
            <person name="Shah S."/>
            <person name="Dougan E. K."/>
            <person name="Thang M."/>
            <person name="Chan C."/>
        </authorList>
    </citation>
    <scope>NUCLEOTIDE SEQUENCE [LARGE SCALE GENOMIC DNA]</scope>
</reference>